<evidence type="ECO:0000313" key="7">
    <source>
        <dbReference type="EMBL" id="MDL5033567.1"/>
    </source>
</evidence>
<dbReference type="SUPFAM" id="SSF53213">
    <property type="entry name" value="LigB-like"/>
    <property type="match status" value="1"/>
</dbReference>
<dbReference type="Gene3D" id="3.40.830.10">
    <property type="entry name" value="LigB-like"/>
    <property type="match status" value="1"/>
</dbReference>
<evidence type="ECO:0000259" key="6">
    <source>
        <dbReference type="Pfam" id="PF02900"/>
    </source>
</evidence>
<evidence type="ECO:0000256" key="3">
    <source>
        <dbReference type="ARBA" id="ARBA00022723"/>
    </source>
</evidence>
<dbReference type="GO" id="GO:0051213">
    <property type="term" value="F:dioxygenase activity"/>
    <property type="evidence" value="ECO:0007669"/>
    <property type="project" value="UniProtKB-KW"/>
</dbReference>
<accession>A0ABT7LMT4</accession>
<evidence type="ECO:0000256" key="1">
    <source>
        <dbReference type="ARBA" id="ARBA00001947"/>
    </source>
</evidence>
<feature type="domain" description="Extradiol ring-cleavage dioxygenase class III enzyme subunit B" evidence="6">
    <location>
        <begin position="11"/>
        <end position="259"/>
    </location>
</feature>
<evidence type="ECO:0000313" key="8">
    <source>
        <dbReference type="Proteomes" id="UP001238603"/>
    </source>
</evidence>
<dbReference type="Proteomes" id="UP001238603">
    <property type="component" value="Unassembled WGS sequence"/>
</dbReference>
<keyword evidence="8" id="KW-1185">Reference proteome</keyword>
<keyword evidence="3" id="KW-0479">Metal-binding</keyword>
<name>A0ABT7LMT4_9BURK</name>
<comment type="similarity">
    <text evidence="2">Belongs to the DODA-type extradiol aromatic ring-opening dioxygenase family.</text>
</comment>
<dbReference type="EC" id="1.13.-.-" evidence="7"/>
<evidence type="ECO:0000256" key="2">
    <source>
        <dbReference type="ARBA" id="ARBA00007581"/>
    </source>
</evidence>
<gene>
    <name evidence="7" type="ORF">QRD43_16765</name>
</gene>
<reference evidence="7 8" key="1">
    <citation type="submission" date="2023-06" db="EMBL/GenBank/DDBJ databases">
        <title>Pelomonas sp. APW6 16S ribosomal RNA gene genome sequencing and assembly.</title>
        <authorList>
            <person name="Woo H."/>
        </authorList>
    </citation>
    <scope>NUCLEOTIDE SEQUENCE [LARGE SCALE GENOMIC DNA]</scope>
    <source>
        <strain evidence="7 8">APW6</strain>
    </source>
</reference>
<proteinExistence type="inferred from homology"/>
<dbReference type="PANTHER" id="PTHR30096">
    <property type="entry name" value="4,5-DOPA DIOXYGENASE EXTRADIOL-LIKE PROTEIN"/>
    <property type="match status" value="1"/>
</dbReference>
<keyword evidence="7" id="KW-0223">Dioxygenase</keyword>
<dbReference type="InterPro" id="IPR014436">
    <property type="entry name" value="Extradiol_dOase_DODA"/>
</dbReference>
<comment type="cofactor">
    <cofactor evidence="1">
        <name>Zn(2+)</name>
        <dbReference type="ChEBI" id="CHEBI:29105"/>
    </cofactor>
</comment>
<organism evidence="7 8">
    <name type="scientific">Roseateles subflavus</name>
    <dbReference type="NCBI Taxonomy" id="3053353"/>
    <lineage>
        <taxon>Bacteria</taxon>
        <taxon>Pseudomonadati</taxon>
        <taxon>Pseudomonadota</taxon>
        <taxon>Betaproteobacteria</taxon>
        <taxon>Burkholderiales</taxon>
        <taxon>Sphaerotilaceae</taxon>
        <taxon>Roseateles</taxon>
    </lineage>
</organism>
<keyword evidence="5 7" id="KW-0560">Oxidoreductase</keyword>
<comment type="caution">
    <text evidence="7">The sequence shown here is derived from an EMBL/GenBank/DDBJ whole genome shotgun (WGS) entry which is preliminary data.</text>
</comment>
<evidence type="ECO:0000256" key="5">
    <source>
        <dbReference type="ARBA" id="ARBA00023002"/>
    </source>
</evidence>
<protein>
    <submittedName>
        <fullName evidence="7">Class III extradiol ring-cleavage dioxygenase</fullName>
        <ecNumber evidence="7">1.13.-.-</ecNumber>
    </submittedName>
</protein>
<dbReference type="PIRSF" id="PIRSF006157">
    <property type="entry name" value="Doxgns_DODA"/>
    <property type="match status" value="1"/>
</dbReference>
<dbReference type="EMBL" id="JASVDS010000005">
    <property type="protein sequence ID" value="MDL5033567.1"/>
    <property type="molecule type" value="Genomic_DNA"/>
</dbReference>
<evidence type="ECO:0000256" key="4">
    <source>
        <dbReference type="ARBA" id="ARBA00022833"/>
    </source>
</evidence>
<dbReference type="Pfam" id="PF02900">
    <property type="entry name" value="LigB"/>
    <property type="match status" value="1"/>
</dbReference>
<sequence length="288" mass="30657">MTRATALPPLFLSHGSPMTAIQPGAAGAFMTALGAQFGRGALPRPRAILAVSAHSLARRPVLLVAPQQHAVYDFGGFDPALYELRYDAPGAVDLAAELQQALPEMLQTQAMSGLDHGIWTPLRYMVPEADIPVLPLCFSPQARPEELWALGEALAPWTERDVLVMASGSITHNLRRVFQGGAAFDAPEISESRAFRDWWAAQAAAGNWSALMDYRRQAPHAVDMHPTDEHLLPWFIAAGAGGVASGAMRLHESVTFGCLGMDAYAFGPQAAVLASALGSAPPLPGQFA</sequence>
<dbReference type="RefSeq" id="WP_285983653.1">
    <property type="nucleotide sequence ID" value="NZ_JASVDS010000005.1"/>
</dbReference>
<dbReference type="CDD" id="cd07363">
    <property type="entry name" value="45_DOPA_Dioxygenase"/>
    <property type="match status" value="1"/>
</dbReference>
<dbReference type="InterPro" id="IPR004183">
    <property type="entry name" value="Xdiol_dOase_suB"/>
</dbReference>
<dbReference type="PANTHER" id="PTHR30096:SF0">
    <property type="entry name" value="4,5-DOPA DIOXYGENASE EXTRADIOL-LIKE PROTEIN"/>
    <property type="match status" value="1"/>
</dbReference>
<keyword evidence="4" id="KW-0862">Zinc</keyword>